<keyword evidence="2 7" id="KW-0813">Transport</keyword>
<dbReference type="PANTHER" id="PTHR30151">
    <property type="entry name" value="ALKANE SULFONATE ABC TRANSPORTER-RELATED, MEMBRANE SUBUNIT"/>
    <property type="match status" value="1"/>
</dbReference>
<protein>
    <submittedName>
        <fullName evidence="9">ABC transporter permease</fullName>
    </submittedName>
</protein>
<dbReference type="Pfam" id="PF00528">
    <property type="entry name" value="BPD_transp_1"/>
    <property type="match status" value="1"/>
</dbReference>
<dbReference type="PROSITE" id="PS50928">
    <property type="entry name" value="ABC_TM1"/>
    <property type="match status" value="1"/>
</dbReference>
<evidence type="ECO:0000256" key="6">
    <source>
        <dbReference type="ARBA" id="ARBA00023136"/>
    </source>
</evidence>
<comment type="caution">
    <text evidence="9">The sequence shown here is derived from an EMBL/GenBank/DDBJ whole genome shotgun (WGS) entry which is preliminary data.</text>
</comment>
<dbReference type="InterPro" id="IPR000515">
    <property type="entry name" value="MetI-like"/>
</dbReference>
<organism evidence="9 10">
    <name type="scientific">Irregularibacter muris</name>
    <dbReference type="NCBI Taxonomy" id="1796619"/>
    <lineage>
        <taxon>Bacteria</taxon>
        <taxon>Bacillati</taxon>
        <taxon>Bacillota</taxon>
        <taxon>Clostridia</taxon>
        <taxon>Eubacteriales</taxon>
        <taxon>Eubacteriaceae</taxon>
        <taxon>Irregularibacter</taxon>
    </lineage>
</organism>
<keyword evidence="10" id="KW-1185">Reference proteome</keyword>
<feature type="transmembrane region" description="Helical" evidence="7">
    <location>
        <begin position="110"/>
        <end position="131"/>
    </location>
</feature>
<dbReference type="RefSeq" id="WP_257532762.1">
    <property type="nucleotide sequence ID" value="NZ_JANKAS010000016.1"/>
</dbReference>
<feature type="transmembrane region" description="Helical" evidence="7">
    <location>
        <begin position="58"/>
        <end position="89"/>
    </location>
</feature>
<evidence type="ECO:0000256" key="3">
    <source>
        <dbReference type="ARBA" id="ARBA00022475"/>
    </source>
</evidence>
<evidence type="ECO:0000256" key="5">
    <source>
        <dbReference type="ARBA" id="ARBA00022989"/>
    </source>
</evidence>
<evidence type="ECO:0000313" key="9">
    <source>
        <dbReference type="EMBL" id="MCR1899937.1"/>
    </source>
</evidence>
<feature type="domain" description="ABC transmembrane type-1" evidence="8">
    <location>
        <begin position="62"/>
        <end position="267"/>
    </location>
</feature>
<dbReference type="Gene3D" id="1.10.3720.10">
    <property type="entry name" value="MetI-like"/>
    <property type="match status" value="1"/>
</dbReference>
<dbReference type="CDD" id="cd06261">
    <property type="entry name" value="TM_PBP2"/>
    <property type="match status" value="1"/>
</dbReference>
<comment type="similarity">
    <text evidence="7">Belongs to the binding-protein-dependent transport system permease family.</text>
</comment>
<feature type="transmembrane region" description="Helical" evidence="7">
    <location>
        <begin position="188"/>
        <end position="209"/>
    </location>
</feature>
<evidence type="ECO:0000313" key="10">
    <source>
        <dbReference type="Proteomes" id="UP001205748"/>
    </source>
</evidence>
<feature type="transmembrane region" description="Helical" evidence="7">
    <location>
        <begin position="244"/>
        <end position="263"/>
    </location>
</feature>
<evidence type="ECO:0000259" key="8">
    <source>
        <dbReference type="PROSITE" id="PS50928"/>
    </source>
</evidence>
<keyword evidence="5 7" id="KW-1133">Transmembrane helix</keyword>
<feature type="transmembrane region" description="Helical" evidence="7">
    <location>
        <begin position="143"/>
        <end position="167"/>
    </location>
</feature>
<feature type="transmembrane region" description="Helical" evidence="7">
    <location>
        <begin position="12"/>
        <end position="29"/>
    </location>
</feature>
<reference evidence="9" key="1">
    <citation type="submission" date="2022-07" db="EMBL/GenBank/DDBJ databases">
        <title>Enhanced cultured diversity of the mouse gut microbiota enables custom-made synthetic communities.</title>
        <authorList>
            <person name="Afrizal A."/>
        </authorList>
    </citation>
    <scope>NUCLEOTIDE SEQUENCE</scope>
    <source>
        <strain evidence="9">DSM 28593</strain>
    </source>
</reference>
<dbReference type="InterPro" id="IPR035906">
    <property type="entry name" value="MetI-like_sf"/>
</dbReference>
<evidence type="ECO:0000256" key="2">
    <source>
        <dbReference type="ARBA" id="ARBA00022448"/>
    </source>
</evidence>
<dbReference type="PANTHER" id="PTHR30151:SF0">
    <property type="entry name" value="ABC TRANSPORTER PERMEASE PROTEIN MJ0413-RELATED"/>
    <property type="match status" value="1"/>
</dbReference>
<dbReference type="SUPFAM" id="SSF161098">
    <property type="entry name" value="MetI-like"/>
    <property type="match status" value="1"/>
</dbReference>
<dbReference type="AlphaFoldDB" id="A0AAE3HG32"/>
<comment type="subcellular location">
    <subcellularLocation>
        <location evidence="1 7">Cell membrane</location>
        <topology evidence="1 7">Multi-pass membrane protein</topology>
    </subcellularLocation>
</comment>
<name>A0AAE3HG32_9FIRM</name>
<evidence type="ECO:0000256" key="7">
    <source>
        <dbReference type="RuleBase" id="RU363032"/>
    </source>
</evidence>
<keyword evidence="4 7" id="KW-0812">Transmembrane</keyword>
<accession>A0AAE3HG32</accession>
<dbReference type="GO" id="GO:0055085">
    <property type="term" value="P:transmembrane transport"/>
    <property type="evidence" value="ECO:0007669"/>
    <property type="project" value="InterPro"/>
</dbReference>
<sequence>MKKNLFKFIQPTIGPLIFLLLWIYGAKIIDNRLILPEFTSVIKHFLTPHKNMIGLGSLIINILISIIRVLLGYFIALVIALPLGVIMGYNKKVNQLINPLIGLFRPIPPLAWVPLVLAWFGVTSLATIFGLKQGTWYVYLNNFKVSMMFIIFLGSFFPIITSAIHGITQVPKTLIESAKVLGANQRDIFFKILIPAAAPTILNGMRIGLGSAWTSLVSAEMMPGSLSGVGYLITHAYELAKIDIVMTGMISIGVIGFLLDYSIRFIERKKFVWSNNQKVVN</sequence>
<evidence type="ECO:0000256" key="4">
    <source>
        <dbReference type="ARBA" id="ARBA00022692"/>
    </source>
</evidence>
<dbReference type="EMBL" id="JANKAS010000016">
    <property type="protein sequence ID" value="MCR1899937.1"/>
    <property type="molecule type" value="Genomic_DNA"/>
</dbReference>
<dbReference type="Proteomes" id="UP001205748">
    <property type="component" value="Unassembled WGS sequence"/>
</dbReference>
<keyword evidence="6 7" id="KW-0472">Membrane</keyword>
<dbReference type="GO" id="GO:0005886">
    <property type="term" value="C:plasma membrane"/>
    <property type="evidence" value="ECO:0007669"/>
    <property type="project" value="UniProtKB-SubCell"/>
</dbReference>
<proteinExistence type="inferred from homology"/>
<evidence type="ECO:0000256" key="1">
    <source>
        <dbReference type="ARBA" id="ARBA00004651"/>
    </source>
</evidence>
<gene>
    <name evidence="9" type="ORF">NSA47_13250</name>
</gene>
<keyword evidence="3" id="KW-1003">Cell membrane</keyword>